<feature type="compositionally biased region" description="Low complexity" evidence="1">
    <location>
        <begin position="93"/>
        <end position="103"/>
    </location>
</feature>
<feature type="compositionally biased region" description="Basic residues" evidence="1">
    <location>
        <begin position="187"/>
        <end position="197"/>
    </location>
</feature>
<proteinExistence type="predicted"/>
<accession>A0A165IYJ9</accession>
<name>A0A165IYJ9_EXIGL</name>
<feature type="compositionally biased region" description="Low complexity" evidence="1">
    <location>
        <begin position="177"/>
        <end position="186"/>
    </location>
</feature>
<dbReference type="AlphaFoldDB" id="A0A165IYJ9"/>
<gene>
    <name evidence="2" type="ORF">EXIGLDRAFT_527923</name>
</gene>
<dbReference type="InParanoid" id="A0A165IYJ9"/>
<evidence type="ECO:0000256" key="1">
    <source>
        <dbReference type="SAM" id="MobiDB-lite"/>
    </source>
</evidence>
<keyword evidence="3" id="KW-1185">Reference proteome</keyword>
<sequence>MLLAMRMRAQSIPSLPSTMMLASTMVKRAMLNTNTRRILQKVLLTPRLLSKKKRRKMATNKLRKQSKPKMSNIIKKTPHPLLTLQTPQRAPSSKKTSLYSSTTPQCQTPRPMRCSTKQRHFLIPQPLKQKATKNMMHPILILHLTKKRNMKKPNPSRKKELKLRLNMKRLLSSSSTLLRPPCTTTRRTMRTRTRRAKATTTSTTKRRCRAPTTVPFTRYHRNAVMTSLTNSMARALTRMTTRANGHAFNSLWIRAGPFR</sequence>
<protein>
    <submittedName>
        <fullName evidence="2">Uncharacterized protein</fullName>
    </submittedName>
</protein>
<dbReference type="Proteomes" id="UP000077266">
    <property type="component" value="Unassembled WGS sequence"/>
</dbReference>
<feature type="region of interest" description="Disordered" evidence="1">
    <location>
        <begin position="84"/>
        <end position="115"/>
    </location>
</feature>
<evidence type="ECO:0000313" key="3">
    <source>
        <dbReference type="Proteomes" id="UP000077266"/>
    </source>
</evidence>
<organism evidence="2 3">
    <name type="scientific">Exidia glandulosa HHB12029</name>
    <dbReference type="NCBI Taxonomy" id="1314781"/>
    <lineage>
        <taxon>Eukaryota</taxon>
        <taxon>Fungi</taxon>
        <taxon>Dikarya</taxon>
        <taxon>Basidiomycota</taxon>
        <taxon>Agaricomycotina</taxon>
        <taxon>Agaricomycetes</taxon>
        <taxon>Auriculariales</taxon>
        <taxon>Exidiaceae</taxon>
        <taxon>Exidia</taxon>
    </lineage>
</organism>
<dbReference type="EMBL" id="KV425979">
    <property type="protein sequence ID" value="KZV94063.1"/>
    <property type="molecule type" value="Genomic_DNA"/>
</dbReference>
<feature type="region of interest" description="Disordered" evidence="1">
    <location>
        <begin position="177"/>
        <end position="207"/>
    </location>
</feature>
<evidence type="ECO:0000313" key="2">
    <source>
        <dbReference type="EMBL" id="KZV94063.1"/>
    </source>
</evidence>
<reference evidence="2 3" key="1">
    <citation type="journal article" date="2016" name="Mol. Biol. Evol.">
        <title>Comparative Genomics of Early-Diverging Mushroom-Forming Fungi Provides Insights into the Origins of Lignocellulose Decay Capabilities.</title>
        <authorList>
            <person name="Nagy L.G."/>
            <person name="Riley R."/>
            <person name="Tritt A."/>
            <person name="Adam C."/>
            <person name="Daum C."/>
            <person name="Floudas D."/>
            <person name="Sun H."/>
            <person name="Yadav J.S."/>
            <person name="Pangilinan J."/>
            <person name="Larsson K.H."/>
            <person name="Matsuura K."/>
            <person name="Barry K."/>
            <person name="Labutti K."/>
            <person name="Kuo R."/>
            <person name="Ohm R.A."/>
            <person name="Bhattacharya S.S."/>
            <person name="Shirouzu T."/>
            <person name="Yoshinaga Y."/>
            <person name="Martin F.M."/>
            <person name="Grigoriev I.V."/>
            <person name="Hibbett D.S."/>
        </authorList>
    </citation>
    <scope>NUCLEOTIDE SEQUENCE [LARGE SCALE GENOMIC DNA]</scope>
    <source>
        <strain evidence="2 3">HHB12029</strain>
    </source>
</reference>